<accession>A0ACC2TND4</accession>
<keyword evidence="2" id="KW-1185">Reference proteome</keyword>
<organism evidence="1 2">
    <name type="scientific">Entomophthora muscae</name>
    <dbReference type="NCBI Taxonomy" id="34485"/>
    <lineage>
        <taxon>Eukaryota</taxon>
        <taxon>Fungi</taxon>
        <taxon>Fungi incertae sedis</taxon>
        <taxon>Zoopagomycota</taxon>
        <taxon>Entomophthoromycotina</taxon>
        <taxon>Entomophthoromycetes</taxon>
        <taxon>Entomophthorales</taxon>
        <taxon>Entomophthoraceae</taxon>
        <taxon>Entomophthora</taxon>
    </lineage>
</organism>
<comment type="caution">
    <text evidence="1">The sequence shown here is derived from an EMBL/GenBank/DDBJ whole genome shotgun (WGS) entry which is preliminary data.</text>
</comment>
<gene>
    <name evidence="1" type="ORF">DSO57_1029865</name>
</gene>
<dbReference type="EMBL" id="QTSX02002330">
    <property type="protein sequence ID" value="KAJ9076053.1"/>
    <property type="molecule type" value="Genomic_DNA"/>
</dbReference>
<proteinExistence type="predicted"/>
<dbReference type="Proteomes" id="UP001165960">
    <property type="component" value="Unassembled WGS sequence"/>
</dbReference>
<protein>
    <submittedName>
        <fullName evidence="1">Uncharacterized protein</fullName>
    </submittedName>
</protein>
<sequence length="160" mass="17798">MKLYLLAFIVSLVYQVAAASYASNPDCKPLIKDMLYDCGTKDDLLKISNVTITPPVLKRGSKVEVHIQGHLSGEVTHGSKIFAKVYKGYFRLYNDEKDLCDLVDKANSTMKCPFQATTINLKQTVDVPELPVSGTFAVEVYATSQNKKPIFNFKANVRAE</sequence>
<evidence type="ECO:0000313" key="1">
    <source>
        <dbReference type="EMBL" id="KAJ9076053.1"/>
    </source>
</evidence>
<evidence type="ECO:0000313" key="2">
    <source>
        <dbReference type="Proteomes" id="UP001165960"/>
    </source>
</evidence>
<name>A0ACC2TND4_9FUNG</name>
<reference evidence="1" key="1">
    <citation type="submission" date="2022-04" db="EMBL/GenBank/DDBJ databases">
        <title>Genome of the entomopathogenic fungus Entomophthora muscae.</title>
        <authorList>
            <person name="Elya C."/>
            <person name="Lovett B.R."/>
            <person name="Lee E."/>
            <person name="Macias A.M."/>
            <person name="Hajek A.E."/>
            <person name="De Bivort B.L."/>
            <person name="Kasson M.T."/>
            <person name="De Fine Licht H.H."/>
            <person name="Stajich J.E."/>
        </authorList>
    </citation>
    <scope>NUCLEOTIDE SEQUENCE</scope>
    <source>
        <strain evidence="1">Berkeley</strain>
    </source>
</reference>